<organism evidence="4">
    <name type="scientific">Micrurus lemniscatus lemniscatus</name>
    <dbReference type="NCBI Taxonomy" id="129467"/>
    <lineage>
        <taxon>Eukaryota</taxon>
        <taxon>Metazoa</taxon>
        <taxon>Chordata</taxon>
        <taxon>Craniata</taxon>
        <taxon>Vertebrata</taxon>
        <taxon>Euteleostomi</taxon>
        <taxon>Lepidosauria</taxon>
        <taxon>Squamata</taxon>
        <taxon>Bifurcata</taxon>
        <taxon>Unidentata</taxon>
        <taxon>Episquamata</taxon>
        <taxon>Toxicofera</taxon>
        <taxon>Serpentes</taxon>
        <taxon>Colubroidea</taxon>
        <taxon>Elapidae</taxon>
        <taxon>Elapinae</taxon>
        <taxon>Micrurus</taxon>
    </lineage>
</organism>
<dbReference type="GO" id="GO:0080008">
    <property type="term" value="C:Cul4-RING E3 ubiquitin ligase complex"/>
    <property type="evidence" value="ECO:0007669"/>
    <property type="project" value="TreeGrafter"/>
</dbReference>
<sequence length="249" mass="28331">MTISGVFHPNGLEVIVNTEIWDLRTFHLLHTVPALDQCRVVFNHTGTVMYGAMLQADDEDDLLEERMRSPFGSSFRTFNATDYKPIATIDVKRNIFDLCTDTKDCYLAVIENQGSMDAMNMDTVCRLYEVGRQRLAEDEEDEEEDQEEEEQEEDDDEDEDDTDDLDELDTDQLLEADLEEEENNENAGEDGENDFSPSEDEEVANLLEEGDEGEDEDSDADEEVELILGDTDSSDNLDLEDDIILSLNE</sequence>
<dbReference type="InterPro" id="IPR015943">
    <property type="entry name" value="WD40/YVTN_repeat-like_dom_sf"/>
</dbReference>
<dbReference type="PANTHER" id="PTHR13129:SF4">
    <property type="entry name" value="DDB1- AND CUL4-ASSOCIATED FACTOR 1"/>
    <property type="match status" value="1"/>
</dbReference>
<dbReference type="GO" id="GO:0030331">
    <property type="term" value="F:nuclear estrogen receptor binding"/>
    <property type="evidence" value="ECO:0007669"/>
    <property type="project" value="TreeGrafter"/>
</dbReference>
<feature type="compositionally biased region" description="Acidic residues" evidence="3">
    <location>
        <begin position="137"/>
        <end position="225"/>
    </location>
</feature>
<dbReference type="AlphaFoldDB" id="A0A2D4I7L7"/>
<dbReference type="GO" id="GO:1990244">
    <property type="term" value="F:histone H2AT120 kinase activity"/>
    <property type="evidence" value="ECO:0007669"/>
    <property type="project" value="TreeGrafter"/>
</dbReference>
<evidence type="ECO:0000256" key="2">
    <source>
        <dbReference type="ARBA" id="ARBA00023242"/>
    </source>
</evidence>
<accession>A0A2D4I7L7</accession>
<reference evidence="4" key="1">
    <citation type="submission" date="2017-07" db="EMBL/GenBank/DDBJ databases">
        <authorList>
            <person name="Mikheyev A."/>
            <person name="Grau M."/>
        </authorList>
    </citation>
    <scope>NUCLEOTIDE SEQUENCE</scope>
    <source>
        <tissue evidence="4">Venom_gland</tissue>
    </source>
</reference>
<reference evidence="4" key="2">
    <citation type="submission" date="2017-11" db="EMBL/GenBank/DDBJ databases">
        <title>Coralsnake Venomics: Analyses of Venom Gland Transcriptomes and Proteomes of Six Brazilian Taxa.</title>
        <authorList>
            <person name="Aird S.D."/>
            <person name="Jorge da Silva N."/>
            <person name="Qiu L."/>
            <person name="Villar-Briones A."/>
            <person name="Aparecida-Saddi V."/>
            <person name="Campos-Telles M.P."/>
            <person name="Grau M."/>
            <person name="Mikheyev A.S."/>
        </authorList>
    </citation>
    <scope>NUCLEOTIDE SEQUENCE</scope>
    <source>
        <tissue evidence="4">Venom_gland</tissue>
    </source>
</reference>
<feature type="compositionally biased region" description="Acidic residues" evidence="3">
    <location>
        <begin position="232"/>
        <end position="243"/>
    </location>
</feature>
<dbReference type="EMBL" id="IACK01082748">
    <property type="protein sequence ID" value="LAA80210.1"/>
    <property type="molecule type" value="Transcribed_RNA"/>
</dbReference>
<keyword evidence="2" id="KW-0539">Nucleus</keyword>
<evidence type="ECO:0000256" key="1">
    <source>
        <dbReference type="ARBA" id="ARBA00004123"/>
    </source>
</evidence>
<name>A0A2D4I7L7_MICLE</name>
<evidence type="ECO:0000256" key="3">
    <source>
        <dbReference type="SAM" id="MobiDB-lite"/>
    </source>
</evidence>
<proteinExistence type="predicted"/>
<dbReference type="GO" id="GO:0016567">
    <property type="term" value="P:protein ubiquitination"/>
    <property type="evidence" value="ECO:0007669"/>
    <property type="project" value="InterPro"/>
</dbReference>
<comment type="subcellular location">
    <subcellularLocation>
        <location evidence="1">Nucleus</location>
    </subcellularLocation>
</comment>
<dbReference type="PANTHER" id="PTHR13129">
    <property type="entry name" value="VPRBP PROTEIN-RELATED"/>
    <property type="match status" value="1"/>
</dbReference>
<protein>
    <submittedName>
        <fullName evidence="4">Uncharacterized protein</fullName>
    </submittedName>
</protein>
<dbReference type="InterPro" id="IPR033270">
    <property type="entry name" value="VPRBP/DCAF1"/>
</dbReference>
<evidence type="ECO:0000313" key="4">
    <source>
        <dbReference type="EMBL" id="LAA80210.1"/>
    </source>
</evidence>
<dbReference type="GO" id="GO:0005634">
    <property type="term" value="C:nucleus"/>
    <property type="evidence" value="ECO:0007669"/>
    <property type="project" value="UniProtKB-SubCell"/>
</dbReference>
<dbReference type="Gene3D" id="2.130.10.10">
    <property type="entry name" value="YVTN repeat-like/Quinoprotein amine dehydrogenase"/>
    <property type="match status" value="1"/>
</dbReference>
<feature type="region of interest" description="Disordered" evidence="3">
    <location>
        <begin position="135"/>
        <end position="249"/>
    </location>
</feature>